<dbReference type="Pfam" id="PF13495">
    <property type="entry name" value="Phage_int_SAM_4"/>
    <property type="match status" value="1"/>
</dbReference>
<dbReference type="NCBIfam" id="TIGR02249">
    <property type="entry name" value="integrase_gron"/>
    <property type="match status" value="1"/>
</dbReference>
<keyword evidence="4" id="KW-0233">DNA recombination</keyword>
<feature type="domain" description="Tyr recombinase" evidence="5">
    <location>
        <begin position="57"/>
        <end position="270"/>
    </location>
</feature>
<dbReference type="Pfam" id="PF00589">
    <property type="entry name" value="Phage_integrase"/>
    <property type="match status" value="1"/>
</dbReference>
<name>A0A5K7ZMQ6_9BACT</name>
<dbReference type="GO" id="GO:0006310">
    <property type="term" value="P:DNA recombination"/>
    <property type="evidence" value="ECO:0007669"/>
    <property type="project" value="UniProtKB-KW"/>
</dbReference>
<dbReference type="InterPro" id="IPR011946">
    <property type="entry name" value="Integrase_integron-type"/>
</dbReference>
<organism evidence="6 7">
    <name type="scientific">Desulfosarcina ovata subsp. sediminis</name>
    <dbReference type="NCBI Taxonomy" id="885957"/>
    <lineage>
        <taxon>Bacteria</taxon>
        <taxon>Pseudomonadati</taxon>
        <taxon>Thermodesulfobacteriota</taxon>
        <taxon>Desulfobacteria</taxon>
        <taxon>Desulfobacterales</taxon>
        <taxon>Desulfosarcinaceae</taxon>
        <taxon>Desulfosarcina</taxon>
    </lineage>
</organism>
<evidence type="ECO:0000256" key="1">
    <source>
        <dbReference type="ARBA" id="ARBA00008857"/>
    </source>
</evidence>
<dbReference type="PROSITE" id="PS51898">
    <property type="entry name" value="TYR_RECOMBINASE"/>
    <property type="match status" value="1"/>
</dbReference>
<proteinExistence type="inferred from homology"/>
<dbReference type="Proteomes" id="UP000425960">
    <property type="component" value="Chromosome"/>
</dbReference>
<dbReference type="AlphaFoldDB" id="A0A5K7ZMQ6"/>
<evidence type="ECO:0000256" key="4">
    <source>
        <dbReference type="ARBA" id="ARBA00023172"/>
    </source>
</evidence>
<dbReference type="InterPro" id="IPR050090">
    <property type="entry name" value="Tyrosine_recombinase_XerCD"/>
</dbReference>
<gene>
    <name evidence="6" type="ORF">DSCO28_30920</name>
</gene>
<dbReference type="CDD" id="cd01193">
    <property type="entry name" value="INT_IntI_C"/>
    <property type="match status" value="1"/>
</dbReference>
<evidence type="ECO:0000256" key="2">
    <source>
        <dbReference type="ARBA" id="ARBA00022908"/>
    </source>
</evidence>
<evidence type="ECO:0000313" key="7">
    <source>
        <dbReference type="Proteomes" id="UP000425960"/>
    </source>
</evidence>
<dbReference type="EMBL" id="AP021876">
    <property type="protein sequence ID" value="BBO82526.1"/>
    <property type="molecule type" value="Genomic_DNA"/>
</dbReference>
<keyword evidence="3" id="KW-0238">DNA-binding</keyword>
<dbReference type="InterPro" id="IPR010998">
    <property type="entry name" value="Integrase_recombinase_N"/>
</dbReference>
<dbReference type="GO" id="GO:0003677">
    <property type="term" value="F:DNA binding"/>
    <property type="evidence" value="ECO:0007669"/>
    <property type="project" value="UniProtKB-KW"/>
</dbReference>
<evidence type="ECO:0000256" key="3">
    <source>
        <dbReference type="ARBA" id="ARBA00023125"/>
    </source>
</evidence>
<sequence length="279" mass="32005">MDENHITDFLNYLAVDRKVASSTQNQALCALVFLYRHVLKKDLPQFENLIHAKRPSKLPVVFTREEVRDILLQLEGVTWIMGQLLYGAGLRVMECVRLRIKDIDFGYRQITVRDGKGHKDRITMLPVIIVEPLKRHLEKTKKAHELDLEAGFGKVFLPYALERKYPHANKSWDWQYVFPASRRSIDPRSGAEQRHHLSEAVLQRAIKKAIKTNNISKPGSCHSMRHSFATHLLESGYDIRTVQELLGHKDVSTTMIYTHVLNKGGKGVQSPSDTLFQDA</sequence>
<reference evidence="6 7" key="1">
    <citation type="submission" date="2019-11" db="EMBL/GenBank/DDBJ databases">
        <title>Comparative genomics of hydrocarbon-degrading Desulfosarcina strains.</title>
        <authorList>
            <person name="Watanabe M."/>
            <person name="Kojima H."/>
            <person name="Fukui M."/>
        </authorList>
    </citation>
    <scope>NUCLEOTIDE SEQUENCE [LARGE SCALE GENOMIC DNA]</scope>
    <source>
        <strain evidence="6 7">28bB2T</strain>
    </source>
</reference>
<dbReference type="InterPro" id="IPR004107">
    <property type="entry name" value="Integrase_SAM-like_N"/>
</dbReference>
<evidence type="ECO:0000259" key="5">
    <source>
        <dbReference type="PROSITE" id="PS51898"/>
    </source>
</evidence>
<dbReference type="InterPro" id="IPR011010">
    <property type="entry name" value="DNA_brk_join_enz"/>
</dbReference>
<dbReference type="SUPFAM" id="SSF56349">
    <property type="entry name" value="DNA breaking-rejoining enzymes"/>
    <property type="match status" value="1"/>
</dbReference>
<dbReference type="KEGG" id="dov:DSCO28_30920"/>
<dbReference type="GO" id="GO:0015074">
    <property type="term" value="P:DNA integration"/>
    <property type="evidence" value="ECO:0007669"/>
    <property type="project" value="UniProtKB-KW"/>
</dbReference>
<dbReference type="InterPro" id="IPR013762">
    <property type="entry name" value="Integrase-like_cat_sf"/>
</dbReference>
<dbReference type="Gene3D" id="1.10.443.10">
    <property type="entry name" value="Intergrase catalytic core"/>
    <property type="match status" value="1"/>
</dbReference>
<keyword evidence="2" id="KW-0229">DNA integration</keyword>
<dbReference type="PANTHER" id="PTHR30349:SF64">
    <property type="entry name" value="PROPHAGE INTEGRASE INTD-RELATED"/>
    <property type="match status" value="1"/>
</dbReference>
<protein>
    <submittedName>
        <fullName evidence="6">Integron integrase</fullName>
    </submittedName>
</protein>
<accession>A0A5K7ZMQ6</accession>
<dbReference type="InterPro" id="IPR002104">
    <property type="entry name" value="Integrase_catalytic"/>
</dbReference>
<comment type="similarity">
    <text evidence="1">Belongs to the 'phage' integrase family.</text>
</comment>
<dbReference type="Gene3D" id="1.10.150.130">
    <property type="match status" value="1"/>
</dbReference>
<dbReference type="PANTHER" id="PTHR30349">
    <property type="entry name" value="PHAGE INTEGRASE-RELATED"/>
    <property type="match status" value="1"/>
</dbReference>
<evidence type="ECO:0000313" key="6">
    <source>
        <dbReference type="EMBL" id="BBO82526.1"/>
    </source>
</evidence>